<keyword evidence="9 17" id="KW-0418">Kinase</keyword>
<dbReference type="Gene3D" id="1.10.287.130">
    <property type="match status" value="1"/>
</dbReference>
<dbReference type="InterPro" id="IPR036097">
    <property type="entry name" value="HisK_dim/P_sf"/>
</dbReference>
<evidence type="ECO:0000256" key="2">
    <source>
        <dbReference type="ARBA" id="ARBA00004651"/>
    </source>
</evidence>
<accession>A0A926JUH8</accession>
<keyword evidence="18" id="KW-1185">Reference proteome</keyword>
<dbReference type="InterPro" id="IPR003660">
    <property type="entry name" value="HAMP_dom"/>
</dbReference>
<dbReference type="Pfam" id="PF00512">
    <property type="entry name" value="HisKA"/>
    <property type="match status" value="1"/>
</dbReference>
<dbReference type="Pfam" id="PF02518">
    <property type="entry name" value="HATPase_c"/>
    <property type="match status" value="1"/>
</dbReference>
<dbReference type="InterPro" id="IPR008358">
    <property type="entry name" value="Sig_transdc_His_kin/Pase_MprB"/>
</dbReference>
<dbReference type="PROSITE" id="PS50885">
    <property type="entry name" value="HAMP"/>
    <property type="match status" value="1"/>
</dbReference>
<evidence type="ECO:0000256" key="11">
    <source>
        <dbReference type="ARBA" id="ARBA00022989"/>
    </source>
</evidence>
<organism evidence="17 18">
    <name type="scientific">Sinomicrobium weinanense</name>
    <dbReference type="NCBI Taxonomy" id="2842200"/>
    <lineage>
        <taxon>Bacteria</taxon>
        <taxon>Pseudomonadati</taxon>
        <taxon>Bacteroidota</taxon>
        <taxon>Flavobacteriia</taxon>
        <taxon>Flavobacteriales</taxon>
        <taxon>Flavobacteriaceae</taxon>
        <taxon>Sinomicrobium</taxon>
    </lineage>
</organism>
<dbReference type="SMART" id="SM00387">
    <property type="entry name" value="HATPase_c"/>
    <property type="match status" value="1"/>
</dbReference>
<sequence length="454" mass="52283">MTIRKKILVYFTTAVIPLLGLSLFLIYTLFYQYREEEFQQSQKEKITVTLQYLAEVQKVDNEILLSYDRKTIDSMYDEKLLIYNNYKQRIYTSLDDTPVPYAEEILNELSPNTRWIETKDGDYDVVGIYFESGMKSYYGISKAYDAVGYSKLRFLRNTLILIFVLISLVLVLLSYYLSGRISRPITEITGKITRYDPEEEGSPITVSGNEQEIVLLTRHFNQLIRRIQEAFAFQKNAIHHISHELKTPIAVLVSNFEKLEKETDPEAIRMLIERQKEDTRSLGEIINVLLEIAKTESGDRISRSDIRIDELIFDLADELKALYPLHKFSIAYTGIPEDESRITVSANEKLLRSAFANLMLNSIHYSSDNRTDIGIAAYARELKVEIVNKGETITEEEQQYLFQPFFRGDNSRGKPGFGLGLVFIYKIMILHKGTITYTSGNGDTNIFTATFPLA</sequence>
<dbReference type="InterPro" id="IPR050398">
    <property type="entry name" value="HssS/ArlS-like"/>
</dbReference>
<feature type="domain" description="HAMP" evidence="16">
    <location>
        <begin position="179"/>
        <end position="232"/>
    </location>
</feature>
<dbReference type="InterPro" id="IPR036890">
    <property type="entry name" value="HATPase_C_sf"/>
</dbReference>
<evidence type="ECO:0000256" key="1">
    <source>
        <dbReference type="ARBA" id="ARBA00000085"/>
    </source>
</evidence>
<dbReference type="PANTHER" id="PTHR45528">
    <property type="entry name" value="SENSOR HISTIDINE KINASE CPXA"/>
    <property type="match status" value="1"/>
</dbReference>
<evidence type="ECO:0000256" key="14">
    <source>
        <dbReference type="SAM" id="Phobius"/>
    </source>
</evidence>
<protein>
    <recommendedName>
        <fullName evidence="3">histidine kinase</fullName>
        <ecNumber evidence="3">2.7.13.3</ecNumber>
    </recommendedName>
</protein>
<evidence type="ECO:0000256" key="4">
    <source>
        <dbReference type="ARBA" id="ARBA00022475"/>
    </source>
</evidence>
<comment type="caution">
    <text evidence="17">The sequence shown here is derived from an EMBL/GenBank/DDBJ whole genome shotgun (WGS) entry which is preliminary data.</text>
</comment>
<evidence type="ECO:0000256" key="7">
    <source>
        <dbReference type="ARBA" id="ARBA00022692"/>
    </source>
</evidence>
<dbReference type="SUPFAM" id="SSF47384">
    <property type="entry name" value="Homodimeric domain of signal transducing histidine kinase"/>
    <property type="match status" value="1"/>
</dbReference>
<dbReference type="Proteomes" id="UP000653730">
    <property type="component" value="Unassembled WGS sequence"/>
</dbReference>
<evidence type="ECO:0000256" key="3">
    <source>
        <dbReference type="ARBA" id="ARBA00012438"/>
    </source>
</evidence>
<evidence type="ECO:0000259" key="15">
    <source>
        <dbReference type="PROSITE" id="PS50109"/>
    </source>
</evidence>
<keyword evidence="10" id="KW-0067">ATP-binding</keyword>
<keyword evidence="4" id="KW-1003">Cell membrane</keyword>
<dbReference type="PRINTS" id="PR01780">
    <property type="entry name" value="LANTIREGPROT"/>
</dbReference>
<dbReference type="InterPro" id="IPR003661">
    <property type="entry name" value="HisK_dim/P_dom"/>
</dbReference>
<keyword evidence="5" id="KW-0597">Phosphoprotein</keyword>
<dbReference type="PROSITE" id="PS50109">
    <property type="entry name" value="HIS_KIN"/>
    <property type="match status" value="1"/>
</dbReference>
<name>A0A926JUH8_9FLAO</name>
<dbReference type="GO" id="GO:0000155">
    <property type="term" value="F:phosphorelay sensor kinase activity"/>
    <property type="evidence" value="ECO:0007669"/>
    <property type="project" value="InterPro"/>
</dbReference>
<feature type="transmembrane region" description="Helical" evidence="14">
    <location>
        <begin position="159"/>
        <end position="177"/>
    </location>
</feature>
<keyword evidence="8" id="KW-0547">Nucleotide-binding</keyword>
<evidence type="ECO:0000256" key="6">
    <source>
        <dbReference type="ARBA" id="ARBA00022679"/>
    </source>
</evidence>
<proteinExistence type="predicted"/>
<evidence type="ECO:0000256" key="10">
    <source>
        <dbReference type="ARBA" id="ARBA00022840"/>
    </source>
</evidence>
<dbReference type="InterPro" id="IPR005467">
    <property type="entry name" value="His_kinase_dom"/>
</dbReference>
<dbReference type="EC" id="2.7.13.3" evidence="3"/>
<keyword evidence="12" id="KW-0902">Two-component regulatory system</keyword>
<dbReference type="GO" id="GO:0005886">
    <property type="term" value="C:plasma membrane"/>
    <property type="evidence" value="ECO:0007669"/>
    <property type="project" value="UniProtKB-SubCell"/>
</dbReference>
<gene>
    <name evidence="17" type="ORF">IBL28_16695</name>
</gene>
<feature type="transmembrane region" description="Helical" evidence="14">
    <location>
        <begin position="7"/>
        <end position="30"/>
    </location>
</feature>
<dbReference type="InterPro" id="IPR003594">
    <property type="entry name" value="HATPase_dom"/>
</dbReference>
<keyword evidence="6" id="KW-0808">Transferase</keyword>
<evidence type="ECO:0000256" key="13">
    <source>
        <dbReference type="ARBA" id="ARBA00023136"/>
    </source>
</evidence>
<dbReference type="SMART" id="SM00304">
    <property type="entry name" value="HAMP"/>
    <property type="match status" value="1"/>
</dbReference>
<keyword evidence="13 14" id="KW-0472">Membrane</keyword>
<dbReference type="PANTHER" id="PTHR45528:SF1">
    <property type="entry name" value="SENSOR HISTIDINE KINASE CPXA"/>
    <property type="match status" value="1"/>
</dbReference>
<dbReference type="CDD" id="cd00082">
    <property type="entry name" value="HisKA"/>
    <property type="match status" value="1"/>
</dbReference>
<dbReference type="EMBL" id="JACVDC010000065">
    <property type="protein sequence ID" value="MBC9797614.1"/>
    <property type="molecule type" value="Genomic_DNA"/>
</dbReference>
<reference evidence="17 18" key="1">
    <citation type="submission" date="2020-09" db="EMBL/GenBank/DDBJ databases">
        <title>Sinomicrobium weinanense sp. nov., a halophilic bacteria isolated from saline-alkali soil.</title>
        <authorList>
            <person name="Wu P."/>
            <person name="Ren H."/>
            <person name="Mei Y."/>
            <person name="Liang Y."/>
            <person name="Chen Z."/>
        </authorList>
    </citation>
    <scope>NUCLEOTIDE SEQUENCE [LARGE SCALE GENOMIC DNA]</scope>
    <source>
        <strain evidence="17 18">FJxs</strain>
    </source>
</reference>
<dbReference type="AlphaFoldDB" id="A0A926JUH8"/>
<dbReference type="RefSeq" id="WP_187966747.1">
    <property type="nucleotide sequence ID" value="NZ_JACVDC010000065.1"/>
</dbReference>
<evidence type="ECO:0000256" key="5">
    <source>
        <dbReference type="ARBA" id="ARBA00022553"/>
    </source>
</evidence>
<evidence type="ECO:0000256" key="9">
    <source>
        <dbReference type="ARBA" id="ARBA00022777"/>
    </source>
</evidence>
<keyword evidence="11 14" id="KW-1133">Transmembrane helix</keyword>
<comment type="catalytic activity">
    <reaction evidence="1">
        <text>ATP + protein L-histidine = ADP + protein N-phospho-L-histidine.</text>
        <dbReference type="EC" id="2.7.13.3"/>
    </reaction>
</comment>
<dbReference type="Gene3D" id="6.10.340.10">
    <property type="match status" value="1"/>
</dbReference>
<dbReference type="SMART" id="SM00388">
    <property type="entry name" value="HisKA"/>
    <property type="match status" value="1"/>
</dbReference>
<evidence type="ECO:0000259" key="16">
    <source>
        <dbReference type="PROSITE" id="PS50885"/>
    </source>
</evidence>
<dbReference type="GO" id="GO:0005524">
    <property type="term" value="F:ATP binding"/>
    <property type="evidence" value="ECO:0007669"/>
    <property type="project" value="UniProtKB-KW"/>
</dbReference>
<feature type="domain" description="Histidine kinase" evidence="15">
    <location>
        <begin position="240"/>
        <end position="454"/>
    </location>
</feature>
<evidence type="ECO:0000256" key="12">
    <source>
        <dbReference type="ARBA" id="ARBA00023012"/>
    </source>
</evidence>
<dbReference type="SUPFAM" id="SSF55874">
    <property type="entry name" value="ATPase domain of HSP90 chaperone/DNA topoisomerase II/histidine kinase"/>
    <property type="match status" value="1"/>
</dbReference>
<keyword evidence="7 14" id="KW-0812">Transmembrane</keyword>
<evidence type="ECO:0000313" key="17">
    <source>
        <dbReference type="EMBL" id="MBC9797614.1"/>
    </source>
</evidence>
<evidence type="ECO:0000313" key="18">
    <source>
        <dbReference type="Proteomes" id="UP000653730"/>
    </source>
</evidence>
<evidence type="ECO:0000256" key="8">
    <source>
        <dbReference type="ARBA" id="ARBA00022741"/>
    </source>
</evidence>
<comment type="subcellular location">
    <subcellularLocation>
        <location evidence="2">Cell membrane</location>
        <topology evidence="2">Multi-pass membrane protein</topology>
    </subcellularLocation>
</comment>
<dbReference type="Gene3D" id="3.30.565.10">
    <property type="entry name" value="Histidine kinase-like ATPase, C-terminal domain"/>
    <property type="match status" value="1"/>
</dbReference>